<feature type="domain" description="BON" evidence="9">
    <location>
        <begin position="79"/>
        <end position="145"/>
    </location>
</feature>
<gene>
    <name evidence="10" type="primary">mscS_3</name>
    <name evidence="10" type="ORF">K227x_61670</name>
</gene>
<dbReference type="Gene3D" id="1.10.287.1260">
    <property type="match status" value="1"/>
</dbReference>
<feature type="region of interest" description="Disordered" evidence="7">
    <location>
        <begin position="1"/>
        <end position="22"/>
    </location>
</feature>
<evidence type="ECO:0000256" key="5">
    <source>
        <dbReference type="ARBA" id="ARBA00022989"/>
    </source>
</evidence>
<keyword evidence="11" id="KW-1185">Reference proteome</keyword>
<dbReference type="Pfam" id="PF21082">
    <property type="entry name" value="MS_channel_3rd"/>
    <property type="match status" value="1"/>
</dbReference>
<dbReference type="Pfam" id="PF00924">
    <property type="entry name" value="MS_channel_2nd"/>
    <property type="match status" value="1"/>
</dbReference>
<dbReference type="OrthoDB" id="9809206at2"/>
<dbReference type="InterPro" id="IPR023408">
    <property type="entry name" value="MscS_beta-dom_sf"/>
</dbReference>
<keyword evidence="3" id="KW-1003">Cell membrane</keyword>
<dbReference type="SUPFAM" id="SSF82689">
    <property type="entry name" value="Mechanosensitive channel protein MscS (YggB), C-terminal domain"/>
    <property type="match status" value="1"/>
</dbReference>
<feature type="transmembrane region" description="Helical" evidence="8">
    <location>
        <begin position="167"/>
        <end position="191"/>
    </location>
</feature>
<sequence>MPFRCPPVDSRPTNGAGTQRWAKRRSATIQSVAIAWATTAAICIGFAPPLVYGQAATDASAETTTTEPAQAVSVENVTDDAEITDRVTRILKSTPWFKDVKVETDNGVVTVHGVADTAEHRDWAIALVNRTEDAVATVDAMSIDPTVDLQASASVVERSLYELWRDFLLRLPLLIASLVFLVITAVLAKIISSVVRRVLNKRRMRTGLKDLLDQLTTIAIWIIGILIATVIAFPGMTPSKALTVLGLGSVAIGFAFKDIFENFFAGILILLRYPFDRGDFITCNGLTGCVQEITIRNTMIRRLDGELTIIPNAQLFKSNVDVLTNQDQRRMRLICGVAYDEDVDQARDVISDAVRKCQAVDSDRTIEVFAMEFADSSINFEVTWWTGSLPADLRRSRDQVVASIKRALDQAGIEIPFPYRTLTFKDPNLTASVLGPPPQLEQK</sequence>
<dbReference type="InterPro" id="IPR008910">
    <property type="entry name" value="MSC_TM_helix"/>
</dbReference>
<dbReference type="GO" id="GO:0005886">
    <property type="term" value="C:plasma membrane"/>
    <property type="evidence" value="ECO:0007669"/>
    <property type="project" value="UniProtKB-SubCell"/>
</dbReference>
<keyword evidence="4 8" id="KW-0812">Transmembrane</keyword>
<dbReference type="KEGG" id="rlc:K227x_61670"/>
<dbReference type="Gene3D" id="2.30.30.60">
    <property type="match status" value="1"/>
</dbReference>
<dbReference type="Proteomes" id="UP000318538">
    <property type="component" value="Chromosome"/>
</dbReference>
<dbReference type="SUPFAM" id="SSF50182">
    <property type="entry name" value="Sm-like ribonucleoproteins"/>
    <property type="match status" value="1"/>
</dbReference>
<dbReference type="InterPro" id="IPR010920">
    <property type="entry name" value="LSM_dom_sf"/>
</dbReference>
<evidence type="ECO:0000256" key="7">
    <source>
        <dbReference type="SAM" id="MobiDB-lite"/>
    </source>
</evidence>
<proteinExistence type="inferred from homology"/>
<dbReference type="InterPro" id="IPR045275">
    <property type="entry name" value="MscS_archaea/bacteria_type"/>
</dbReference>
<dbReference type="InterPro" id="IPR011014">
    <property type="entry name" value="MscS_channel_TM-2"/>
</dbReference>
<dbReference type="InterPro" id="IPR011066">
    <property type="entry name" value="MscS_channel_C_sf"/>
</dbReference>
<evidence type="ECO:0000256" key="1">
    <source>
        <dbReference type="ARBA" id="ARBA00004651"/>
    </source>
</evidence>
<evidence type="ECO:0000256" key="4">
    <source>
        <dbReference type="ARBA" id="ARBA00022692"/>
    </source>
</evidence>
<evidence type="ECO:0000256" key="3">
    <source>
        <dbReference type="ARBA" id="ARBA00022475"/>
    </source>
</evidence>
<dbReference type="GO" id="GO:0008381">
    <property type="term" value="F:mechanosensitive monoatomic ion channel activity"/>
    <property type="evidence" value="ECO:0007669"/>
    <property type="project" value="InterPro"/>
</dbReference>
<keyword evidence="6 8" id="KW-0472">Membrane</keyword>
<evidence type="ECO:0000256" key="2">
    <source>
        <dbReference type="ARBA" id="ARBA00008017"/>
    </source>
</evidence>
<dbReference type="SUPFAM" id="SSF82861">
    <property type="entry name" value="Mechanosensitive channel protein MscS (YggB), transmembrane region"/>
    <property type="match status" value="1"/>
</dbReference>
<keyword evidence="5 8" id="KW-1133">Transmembrane helix</keyword>
<name>A0A517NKY8_9BACT</name>
<feature type="transmembrane region" description="Helical" evidence="8">
    <location>
        <begin position="211"/>
        <end position="233"/>
    </location>
</feature>
<dbReference type="InterPro" id="IPR007055">
    <property type="entry name" value="BON_dom"/>
</dbReference>
<dbReference type="PANTHER" id="PTHR30221">
    <property type="entry name" value="SMALL-CONDUCTANCE MECHANOSENSITIVE CHANNEL"/>
    <property type="match status" value="1"/>
</dbReference>
<dbReference type="InterPro" id="IPR006685">
    <property type="entry name" value="MscS_channel_2nd"/>
</dbReference>
<evidence type="ECO:0000313" key="11">
    <source>
        <dbReference type="Proteomes" id="UP000318538"/>
    </source>
</evidence>
<evidence type="ECO:0000313" key="10">
    <source>
        <dbReference type="EMBL" id="QDT07739.1"/>
    </source>
</evidence>
<organism evidence="10 11">
    <name type="scientific">Rubripirellula lacrimiformis</name>
    <dbReference type="NCBI Taxonomy" id="1930273"/>
    <lineage>
        <taxon>Bacteria</taxon>
        <taxon>Pseudomonadati</taxon>
        <taxon>Planctomycetota</taxon>
        <taxon>Planctomycetia</taxon>
        <taxon>Pirellulales</taxon>
        <taxon>Pirellulaceae</taxon>
        <taxon>Rubripirellula</taxon>
    </lineage>
</organism>
<dbReference type="AlphaFoldDB" id="A0A517NKY8"/>
<dbReference type="Pfam" id="PF04972">
    <property type="entry name" value="BON"/>
    <property type="match status" value="1"/>
</dbReference>
<protein>
    <submittedName>
        <fullName evidence="10">Small-conductance mechanosensitive channel</fullName>
    </submittedName>
</protein>
<dbReference type="PROSITE" id="PS50914">
    <property type="entry name" value="BON"/>
    <property type="match status" value="1"/>
</dbReference>
<dbReference type="EMBL" id="CP036525">
    <property type="protein sequence ID" value="QDT07739.1"/>
    <property type="molecule type" value="Genomic_DNA"/>
</dbReference>
<dbReference type="InterPro" id="IPR049278">
    <property type="entry name" value="MS_channel_C"/>
</dbReference>
<dbReference type="Pfam" id="PF05552">
    <property type="entry name" value="MS_channel_1st_1"/>
    <property type="match status" value="1"/>
</dbReference>
<accession>A0A517NKY8</accession>
<comment type="subcellular location">
    <subcellularLocation>
        <location evidence="1">Cell membrane</location>
        <topology evidence="1">Multi-pass membrane protein</topology>
    </subcellularLocation>
</comment>
<dbReference type="PANTHER" id="PTHR30221:SF1">
    <property type="entry name" value="SMALL-CONDUCTANCE MECHANOSENSITIVE CHANNEL"/>
    <property type="match status" value="1"/>
</dbReference>
<evidence type="ECO:0000256" key="8">
    <source>
        <dbReference type="SAM" id="Phobius"/>
    </source>
</evidence>
<reference evidence="10 11" key="1">
    <citation type="submission" date="2019-02" db="EMBL/GenBank/DDBJ databases">
        <title>Deep-cultivation of Planctomycetes and their phenomic and genomic characterization uncovers novel biology.</title>
        <authorList>
            <person name="Wiegand S."/>
            <person name="Jogler M."/>
            <person name="Boedeker C."/>
            <person name="Pinto D."/>
            <person name="Vollmers J."/>
            <person name="Rivas-Marin E."/>
            <person name="Kohn T."/>
            <person name="Peeters S.H."/>
            <person name="Heuer A."/>
            <person name="Rast P."/>
            <person name="Oberbeckmann S."/>
            <person name="Bunk B."/>
            <person name="Jeske O."/>
            <person name="Meyerdierks A."/>
            <person name="Storesund J.E."/>
            <person name="Kallscheuer N."/>
            <person name="Luecker S."/>
            <person name="Lage O.M."/>
            <person name="Pohl T."/>
            <person name="Merkel B.J."/>
            <person name="Hornburger P."/>
            <person name="Mueller R.-W."/>
            <person name="Bruemmer F."/>
            <person name="Labrenz M."/>
            <person name="Spormann A.M."/>
            <person name="Op den Camp H."/>
            <person name="Overmann J."/>
            <person name="Amann R."/>
            <person name="Jetten M.S.M."/>
            <person name="Mascher T."/>
            <person name="Medema M.H."/>
            <person name="Devos D.P."/>
            <person name="Kaster A.-K."/>
            <person name="Ovreas L."/>
            <person name="Rohde M."/>
            <person name="Galperin M.Y."/>
            <person name="Jogler C."/>
        </authorList>
    </citation>
    <scope>NUCLEOTIDE SEQUENCE [LARGE SCALE GENOMIC DNA]</scope>
    <source>
        <strain evidence="10 11">K22_7</strain>
    </source>
</reference>
<dbReference type="RefSeq" id="WP_145176128.1">
    <property type="nucleotide sequence ID" value="NZ_CP036525.1"/>
</dbReference>
<comment type="similarity">
    <text evidence="2">Belongs to the MscS (TC 1.A.23) family.</text>
</comment>
<evidence type="ECO:0000256" key="6">
    <source>
        <dbReference type="ARBA" id="ARBA00023136"/>
    </source>
</evidence>
<evidence type="ECO:0000259" key="9">
    <source>
        <dbReference type="PROSITE" id="PS50914"/>
    </source>
</evidence>
<dbReference type="Gene3D" id="3.30.70.100">
    <property type="match status" value="1"/>
</dbReference>